<feature type="chain" id="PRO_5042229032" description="NTF2-like domain-containing protein" evidence="1">
    <location>
        <begin position="18"/>
        <end position="289"/>
    </location>
</feature>
<organism evidence="3 4">
    <name type="scientific">Caenorhabditis briggsae</name>
    <dbReference type="NCBI Taxonomy" id="6238"/>
    <lineage>
        <taxon>Eukaryota</taxon>
        <taxon>Metazoa</taxon>
        <taxon>Ecdysozoa</taxon>
        <taxon>Nematoda</taxon>
        <taxon>Chromadorea</taxon>
        <taxon>Rhabditida</taxon>
        <taxon>Rhabditina</taxon>
        <taxon>Rhabditomorpha</taxon>
        <taxon>Rhabditoidea</taxon>
        <taxon>Rhabditidae</taxon>
        <taxon>Peloderinae</taxon>
        <taxon>Caenorhabditis</taxon>
    </lineage>
</organism>
<gene>
    <name evidence="3" type="ORF">L5515_019549</name>
</gene>
<evidence type="ECO:0000313" key="3">
    <source>
        <dbReference type="EMBL" id="UMM44394.1"/>
    </source>
</evidence>
<sequence length="289" mass="32432">MSPSLLVLCLLAGTSWAFVPDDPDFRRIPSIGYPNDEFYLTRNAFAPSSDTAQQVVEKFLVRMTRSLESKDVAVIAGLFQPGFVFKGCRITATKKEYVGRLLEIPSGTKLTFTLKSVLDTGSSIKFTVHVSGFRPASIEANFILNKLDQQLELGKLSTCSRGFLGFSQQENSNDVVERFLEHVKQVMASRSSALIGNLLDEGFVFKMCEPNPKSKVVEQIISFLSSGALIEFPLIESKWIGQGQIEYTAEVNVSMMDRFKAIFVYHPQRNVLMSGRGYWCPSKRFNVFY</sequence>
<evidence type="ECO:0000259" key="2">
    <source>
        <dbReference type="Pfam" id="PF26530"/>
    </source>
</evidence>
<feature type="domain" description="NTF2-like" evidence="2">
    <location>
        <begin position="54"/>
        <end position="161"/>
    </location>
</feature>
<dbReference type="PANTHER" id="PTHR33940">
    <property type="entry name" value="PROTEIN CBG13625"/>
    <property type="match status" value="1"/>
</dbReference>
<dbReference type="Proteomes" id="UP000829354">
    <property type="component" value="Chromosome X"/>
</dbReference>
<keyword evidence="1" id="KW-0732">Signal</keyword>
<feature type="signal peptide" evidence="1">
    <location>
        <begin position="1"/>
        <end position="17"/>
    </location>
</feature>
<accession>A0AAE9JTX1</accession>
<evidence type="ECO:0000256" key="1">
    <source>
        <dbReference type="SAM" id="SignalP"/>
    </source>
</evidence>
<dbReference type="InterPro" id="IPR058721">
    <property type="entry name" value="NTF2_3"/>
</dbReference>
<dbReference type="Pfam" id="PF26530">
    <property type="entry name" value="NTF2_3"/>
    <property type="match status" value="2"/>
</dbReference>
<proteinExistence type="predicted"/>
<evidence type="ECO:0000313" key="4">
    <source>
        <dbReference type="Proteomes" id="UP000829354"/>
    </source>
</evidence>
<dbReference type="EMBL" id="CP092625">
    <property type="protein sequence ID" value="UMM44394.1"/>
    <property type="molecule type" value="Genomic_DNA"/>
</dbReference>
<name>A0AAE9JTX1_CAEBR</name>
<feature type="domain" description="NTF2-like" evidence="2">
    <location>
        <begin position="173"/>
        <end position="281"/>
    </location>
</feature>
<protein>
    <recommendedName>
        <fullName evidence="2">NTF2-like domain-containing protein</fullName>
    </recommendedName>
</protein>
<reference evidence="3 4" key="1">
    <citation type="submission" date="2022-04" db="EMBL/GenBank/DDBJ databases">
        <title>Chromosome-level reference genomes for two strains of Caenorhabditis briggsae: an improved platform for comparative genomics.</title>
        <authorList>
            <person name="Stevens L."/>
            <person name="Andersen E."/>
        </authorList>
    </citation>
    <scope>NUCLEOTIDE SEQUENCE [LARGE SCALE GENOMIC DNA]</scope>
    <source>
        <strain evidence="3">VX34</strain>
        <tissue evidence="3">Whole-organism</tissue>
    </source>
</reference>
<dbReference type="AlphaFoldDB" id="A0AAE9JTX1"/>
<keyword evidence="4" id="KW-1185">Reference proteome</keyword>
<dbReference type="PANTHER" id="PTHR33940:SF1">
    <property type="entry name" value="APOLIPOPHORIN-RELATED"/>
    <property type="match status" value="1"/>
</dbReference>